<comment type="similarity">
    <text evidence="1 2">Belongs to the anti-sigma-factor antagonist family.</text>
</comment>
<evidence type="ECO:0000313" key="4">
    <source>
        <dbReference type="EMBL" id="MBY8878256.1"/>
    </source>
</evidence>
<keyword evidence="5" id="KW-1185">Reference proteome</keyword>
<dbReference type="NCBIfam" id="TIGR00377">
    <property type="entry name" value="ant_ant_sig"/>
    <property type="match status" value="1"/>
</dbReference>
<evidence type="ECO:0000313" key="5">
    <source>
        <dbReference type="Proteomes" id="UP000778578"/>
    </source>
</evidence>
<dbReference type="InterPro" id="IPR036513">
    <property type="entry name" value="STAS_dom_sf"/>
</dbReference>
<dbReference type="PROSITE" id="PS50801">
    <property type="entry name" value="STAS"/>
    <property type="match status" value="1"/>
</dbReference>
<comment type="caution">
    <text evidence="4">The sequence shown here is derived from an EMBL/GenBank/DDBJ whole genome shotgun (WGS) entry which is preliminary data.</text>
</comment>
<dbReference type="Pfam" id="PF01740">
    <property type="entry name" value="STAS"/>
    <property type="match status" value="1"/>
</dbReference>
<evidence type="ECO:0000256" key="2">
    <source>
        <dbReference type="RuleBase" id="RU003749"/>
    </source>
</evidence>
<dbReference type="InterPro" id="IPR003658">
    <property type="entry name" value="Anti-sigma_ant"/>
</dbReference>
<dbReference type="RefSeq" id="WP_222962400.1">
    <property type="nucleotide sequence ID" value="NZ_JAINZZ010000010.1"/>
</dbReference>
<sequence>MGETLKLHVAQVRDRLAVLTATGDLDMATAGEFHGTATAVLAEHAEPGQGLDLLVNMEHVHFCDSSGFNALLRVQRRVREAGGRFALAAPPEPVARLLALTGGGESLFTLYATTEEGVEALKR</sequence>
<dbReference type="EMBL" id="JAINZZ010000010">
    <property type="protein sequence ID" value="MBY8878256.1"/>
    <property type="molecule type" value="Genomic_DNA"/>
</dbReference>
<protein>
    <recommendedName>
        <fullName evidence="2">Anti-sigma factor antagonist</fullName>
    </recommendedName>
</protein>
<dbReference type="Proteomes" id="UP000778578">
    <property type="component" value="Unassembled WGS sequence"/>
</dbReference>
<dbReference type="Gene3D" id="3.30.750.24">
    <property type="entry name" value="STAS domain"/>
    <property type="match status" value="1"/>
</dbReference>
<feature type="domain" description="STAS" evidence="3">
    <location>
        <begin position="6"/>
        <end position="121"/>
    </location>
</feature>
<gene>
    <name evidence="4" type="ORF">K7862_11515</name>
</gene>
<organism evidence="4 5">
    <name type="scientific">Actinacidiphila acidipaludis</name>
    <dbReference type="NCBI Taxonomy" id="2873382"/>
    <lineage>
        <taxon>Bacteria</taxon>
        <taxon>Bacillati</taxon>
        <taxon>Actinomycetota</taxon>
        <taxon>Actinomycetes</taxon>
        <taxon>Kitasatosporales</taxon>
        <taxon>Streptomycetaceae</taxon>
        <taxon>Actinacidiphila</taxon>
    </lineage>
</organism>
<reference evidence="4 5" key="1">
    <citation type="submission" date="2021-08" db="EMBL/GenBank/DDBJ databases">
        <title>WGS of actinomycetes from Thailand.</title>
        <authorList>
            <person name="Thawai C."/>
        </authorList>
    </citation>
    <scope>NUCLEOTIDE SEQUENCE [LARGE SCALE GENOMIC DNA]</scope>
    <source>
        <strain evidence="4 5">PLK6-54</strain>
    </source>
</reference>
<dbReference type="CDD" id="cd07043">
    <property type="entry name" value="STAS_anti-anti-sigma_factors"/>
    <property type="match status" value="1"/>
</dbReference>
<dbReference type="PANTHER" id="PTHR33495:SF2">
    <property type="entry name" value="ANTI-SIGMA FACTOR ANTAGONIST TM_1081-RELATED"/>
    <property type="match status" value="1"/>
</dbReference>
<evidence type="ECO:0000256" key="1">
    <source>
        <dbReference type="ARBA" id="ARBA00009013"/>
    </source>
</evidence>
<dbReference type="InterPro" id="IPR002645">
    <property type="entry name" value="STAS_dom"/>
</dbReference>
<name>A0ABS7Q521_9ACTN</name>
<evidence type="ECO:0000259" key="3">
    <source>
        <dbReference type="PROSITE" id="PS50801"/>
    </source>
</evidence>
<dbReference type="SUPFAM" id="SSF52091">
    <property type="entry name" value="SpoIIaa-like"/>
    <property type="match status" value="1"/>
</dbReference>
<accession>A0ABS7Q521</accession>
<dbReference type="PANTHER" id="PTHR33495">
    <property type="entry name" value="ANTI-SIGMA FACTOR ANTAGONIST TM_1081-RELATED-RELATED"/>
    <property type="match status" value="1"/>
</dbReference>
<proteinExistence type="inferred from homology"/>